<evidence type="ECO:0000313" key="6">
    <source>
        <dbReference type="Proteomes" id="UP000321058"/>
    </source>
</evidence>
<evidence type="ECO:0000313" key="5">
    <source>
        <dbReference type="EMBL" id="GEP58785.1"/>
    </source>
</evidence>
<dbReference type="Gene3D" id="3.40.50.1820">
    <property type="entry name" value="alpha/beta hydrolase"/>
    <property type="match status" value="2"/>
</dbReference>
<keyword evidence="1 5" id="KW-0378">Hydrolase</keyword>
<dbReference type="GO" id="GO:0016042">
    <property type="term" value="P:lipid catabolic process"/>
    <property type="evidence" value="ECO:0007669"/>
    <property type="project" value="UniProtKB-KW"/>
</dbReference>
<reference evidence="5 6" key="1">
    <citation type="submission" date="2019-07" db="EMBL/GenBank/DDBJ databases">
        <title>Whole genome shotgun sequence of Reyranella soli NBRC 108950.</title>
        <authorList>
            <person name="Hosoyama A."/>
            <person name="Uohara A."/>
            <person name="Ohji S."/>
            <person name="Ichikawa N."/>
        </authorList>
    </citation>
    <scope>NUCLEOTIDE SEQUENCE [LARGE SCALE GENOMIC DNA]</scope>
    <source>
        <strain evidence="5 6">NBRC 108950</strain>
    </source>
</reference>
<keyword evidence="6" id="KW-1185">Reference proteome</keyword>
<name>A0A512NIP0_9HYPH</name>
<dbReference type="Proteomes" id="UP000321058">
    <property type="component" value="Unassembled WGS sequence"/>
</dbReference>
<evidence type="ECO:0000256" key="3">
    <source>
        <dbReference type="ARBA" id="ARBA00023098"/>
    </source>
</evidence>
<dbReference type="SUPFAM" id="SSF53474">
    <property type="entry name" value="alpha/beta-Hydrolases"/>
    <property type="match status" value="1"/>
</dbReference>
<dbReference type="PANTHER" id="PTHR10272:SF0">
    <property type="entry name" value="PLATELET-ACTIVATING FACTOR ACETYLHYDROLASE"/>
    <property type="match status" value="1"/>
</dbReference>
<proteinExistence type="predicted"/>
<dbReference type="OrthoDB" id="9814760at2"/>
<feature type="signal peptide" evidence="4">
    <location>
        <begin position="1"/>
        <end position="20"/>
    </location>
</feature>
<comment type="caution">
    <text evidence="5">The sequence shown here is derived from an EMBL/GenBank/DDBJ whole genome shotgun (WGS) entry which is preliminary data.</text>
</comment>
<keyword evidence="2" id="KW-0442">Lipid degradation</keyword>
<dbReference type="PIRSF" id="PIRSF031982">
    <property type="entry name" value="UCP031982_abhydr"/>
    <property type="match status" value="1"/>
</dbReference>
<keyword evidence="3" id="KW-0443">Lipid metabolism</keyword>
<dbReference type="RefSeq" id="WP_147154176.1">
    <property type="nucleotide sequence ID" value="NZ_BKAJ01000110.1"/>
</dbReference>
<evidence type="ECO:0000256" key="1">
    <source>
        <dbReference type="ARBA" id="ARBA00022801"/>
    </source>
</evidence>
<accession>A0A512NIP0</accession>
<evidence type="ECO:0000256" key="4">
    <source>
        <dbReference type="SAM" id="SignalP"/>
    </source>
</evidence>
<dbReference type="EMBL" id="BKAJ01000110">
    <property type="protein sequence ID" value="GEP58785.1"/>
    <property type="molecule type" value="Genomic_DNA"/>
</dbReference>
<dbReference type="AlphaFoldDB" id="A0A512NIP0"/>
<feature type="chain" id="PRO_5021910408" evidence="4">
    <location>
        <begin position="21"/>
        <end position="324"/>
    </location>
</feature>
<dbReference type="GO" id="GO:0003847">
    <property type="term" value="F:1-alkyl-2-acetylglycerophosphocholine esterase activity"/>
    <property type="evidence" value="ECO:0007669"/>
    <property type="project" value="TreeGrafter"/>
</dbReference>
<gene>
    <name evidence="5" type="ORF">RSO01_59510</name>
</gene>
<organism evidence="5 6">
    <name type="scientific">Reyranella soli</name>
    <dbReference type="NCBI Taxonomy" id="1230389"/>
    <lineage>
        <taxon>Bacteria</taxon>
        <taxon>Pseudomonadati</taxon>
        <taxon>Pseudomonadota</taxon>
        <taxon>Alphaproteobacteria</taxon>
        <taxon>Hyphomicrobiales</taxon>
        <taxon>Reyranellaceae</taxon>
        <taxon>Reyranella</taxon>
    </lineage>
</organism>
<sequence>MRRLVYSLLLAVIGTSTALADPPSFRAGVTRIAVQDATPFEALIAYPTEATEASIEDGPFRLLASRDAPVAAGARFPIVLFSHGGGSRPGTPLAQGALLLHLARQGFIVVAPFHPATEKPFVDRPRQMHKALDSLLADPRFFQRADPNRIAMAGFSFGGAVTLIAAGAIVDLAHLSAYCHDHPDDIRACDGIAIDGSWAKVPPSPKSDDVLPLKALVLLEPYGAPFDPEGLASIDLPALIYSTSQSDLRPEGNALAVAKALPKPPQQVIVPGSHFVFVDVCSPALAALAPEPCSDPPGTDRAAIHQRFKREISDFLRGRLSAAP</sequence>
<protein>
    <submittedName>
        <fullName evidence="5">Dienelactone hydrolase</fullName>
    </submittedName>
</protein>
<keyword evidence="4" id="KW-0732">Signal</keyword>
<dbReference type="InterPro" id="IPR016986">
    <property type="entry name" value="UCP031982_abhydr"/>
</dbReference>
<dbReference type="PANTHER" id="PTHR10272">
    <property type="entry name" value="PLATELET-ACTIVATING FACTOR ACETYLHYDROLASE"/>
    <property type="match status" value="1"/>
</dbReference>
<evidence type="ECO:0000256" key="2">
    <source>
        <dbReference type="ARBA" id="ARBA00022963"/>
    </source>
</evidence>
<dbReference type="InterPro" id="IPR029058">
    <property type="entry name" value="AB_hydrolase_fold"/>
</dbReference>